<dbReference type="InterPro" id="IPR036244">
    <property type="entry name" value="TipA-like_antibiotic-bd"/>
</dbReference>
<dbReference type="EMBL" id="BAAASL010000001">
    <property type="protein sequence ID" value="GAA2708072.1"/>
    <property type="molecule type" value="Genomic_DNA"/>
</dbReference>
<dbReference type="Pfam" id="PF07739">
    <property type="entry name" value="TipAS"/>
    <property type="match status" value="1"/>
</dbReference>
<protein>
    <recommendedName>
        <fullName evidence="1">TipAS antibiotic-recognition domain-containing protein</fullName>
    </recommendedName>
</protein>
<dbReference type="Proteomes" id="UP001500886">
    <property type="component" value="Unassembled WGS sequence"/>
</dbReference>
<dbReference type="SUPFAM" id="SSF89082">
    <property type="entry name" value="Antibiotic binding domain of TipA-like multidrug resistance regulators"/>
    <property type="match status" value="1"/>
</dbReference>
<evidence type="ECO:0000313" key="3">
    <source>
        <dbReference type="Proteomes" id="UP001500886"/>
    </source>
</evidence>
<keyword evidence="3" id="KW-1185">Reference proteome</keyword>
<organism evidence="2 3">
    <name type="scientific">Streptomyces luteosporeus</name>
    <dbReference type="NCBI Taxonomy" id="173856"/>
    <lineage>
        <taxon>Bacteria</taxon>
        <taxon>Bacillati</taxon>
        <taxon>Actinomycetota</taxon>
        <taxon>Actinomycetes</taxon>
        <taxon>Kitasatosporales</taxon>
        <taxon>Streptomycetaceae</taxon>
        <taxon>Streptomyces</taxon>
    </lineage>
</organism>
<gene>
    <name evidence="2" type="ORF">GCM10010315_03830</name>
</gene>
<reference evidence="2 3" key="1">
    <citation type="journal article" date="2019" name="Int. J. Syst. Evol. Microbiol.">
        <title>The Global Catalogue of Microorganisms (GCM) 10K type strain sequencing project: providing services to taxonomists for standard genome sequencing and annotation.</title>
        <authorList>
            <consortium name="The Broad Institute Genomics Platform"/>
            <consortium name="The Broad Institute Genome Sequencing Center for Infectious Disease"/>
            <person name="Wu L."/>
            <person name="Ma J."/>
        </authorList>
    </citation>
    <scope>NUCLEOTIDE SEQUENCE [LARGE SCALE GENOMIC DNA]</scope>
    <source>
        <strain evidence="2 3">JCM 4542</strain>
    </source>
</reference>
<dbReference type="Gene3D" id="1.10.490.50">
    <property type="entry name" value="Antibiotic binding domain of TipA-like multidrug resistance regulators"/>
    <property type="match status" value="1"/>
</dbReference>
<comment type="caution">
    <text evidence="2">The sequence shown here is derived from an EMBL/GenBank/DDBJ whole genome shotgun (WGS) entry which is preliminary data.</text>
</comment>
<accession>A0ABN3TJT3</accession>
<feature type="domain" description="TipAS antibiotic-recognition" evidence="1">
    <location>
        <begin position="1"/>
        <end position="92"/>
    </location>
</feature>
<dbReference type="InterPro" id="IPR012925">
    <property type="entry name" value="TipAS_dom"/>
</dbReference>
<proteinExistence type="predicted"/>
<name>A0ABN3TJT3_9ACTN</name>
<evidence type="ECO:0000259" key="1">
    <source>
        <dbReference type="Pfam" id="PF07739"/>
    </source>
</evidence>
<sequence>MSPQDVEAGQRERTAQMIRLAELMTAGHAAGAAPVQAEIDVQYRALTALRAVTSDEYRAIGRACVDNAAWRAAYEAVAPGLAAYQRDAITAYAEARLA</sequence>
<evidence type="ECO:0000313" key="2">
    <source>
        <dbReference type="EMBL" id="GAA2708072.1"/>
    </source>
</evidence>